<accession>A0A3M7RNR3</accession>
<dbReference type="Proteomes" id="UP000276133">
    <property type="component" value="Unassembled WGS sequence"/>
</dbReference>
<proteinExistence type="predicted"/>
<comment type="caution">
    <text evidence="1">The sequence shown here is derived from an EMBL/GenBank/DDBJ whole genome shotgun (WGS) entry which is preliminary data.</text>
</comment>
<protein>
    <submittedName>
        <fullName evidence="1">Uncharacterized protein</fullName>
    </submittedName>
</protein>
<gene>
    <name evidence="1" type="ORF">BpHYR1_026864</name>
</gene>
<name>A0A3M7RNR3_BRAPC</name>
<sequence length="63" mass="7510">MFTKFLFTNFVTKLNKKIAANFNKHNKEVTIKIDKLHKLEKIVTCGTCFENCWKLASNYFYRS</sequence>
<dbReference type="EMBL" id="REGN01002961">
    <property type="protein sequence ID" value="RNA25213.1"/>
    <property type="molecule type" value="Genomic_DNA"/>
</dbReference>
<organism evidence="1 2">
    <name type="scientific">Brachionus plicatilis</name>
    <name type="common">Marine rotifer</name>
    <name type="synonym">Brachionus muelleri</name>
    <dbReference type="NCBI Taxonomy" id="10195"/>
    <lineage>
        <taxon>Eukaryota</taxon>
        <taxon>Metazoa</taxon>
        <taxon>Spiralia</taxon>
        <taxon>Gnathifera</taxon>
        <taxon>Rotifera</taxon>
        <taxon>Eurotatoria</taxon>
        <taxon>Monogononta</taxon>
        <taxon>Pseudotrocha</taxon>
        <taxon>Ploima</taxon>
        <taxon>Brachionidae</taxon>
        <taxon>Brachionus</taxon>
    </lineage>
</organism>
<keyword evidence="2" id="KW-1185">Reference proteome</keyword>
<dbReference type="AlphaFoldDB" id="A0A3M7RNR3"/>
<reference evidence="1 2" key="1">
    <citation type="journal article" date="2018" name="Sci. Rep.">
        <title>Genomic signatures of local adaptation to the degree of environmental predictability in rotifers.</title>
        <authorList>
            <person name="Franch-Gras L."/>
            <person name="Hahn C."/>
            <person name="Garcia-Roger E.M."/>
            <person name="Carmona M.J."/>
            <person name="Serra M."/>
            <person name="Gomez A."/>
        </authorList>
    </citation>
    <scope>NUCLEOTIDE SEQUENCE [LARGE SCALE GENOMIC DNA]</scope>
    <source>
        <strain evidence="1">HYR1</strain>
    </source>
</reference>
<evidence type="ECO:0000313" key="1">
    <source>
        <dbReference type="EMBL" id="RNA25213.1"/>
    </source>
</evidence>
<evidence type="ECO:0000313" key="2">
    <source>
        <dbReference type="Proteomes" id="UP000276133"/>
    </source>
</evidence>